<organism evidence="1 2">
    <name type="scientific">Bradyrhizobium jicamae</name>
    <dbReference type="NCBI Taxonomy" id="280332"/>
    <lineage>
        <taxon>Bacteria</taxon>
        <taxon>Pseudomonadati</taxon>
        <taxon>Pseudomonadota</taxon>
        <taxon>Alphaproteobacteria</taxon>
        <taxon>Hyphomicrobiales</taxon>
        <taxon>Nitrobacteraceae</taxon>
        <taxon>Bradyrhizobium</taxon>
    </lineage>
</organism>
<dbReference type="EMBL" id="LLXZ01000178">
    <property type="protein sequence ID" value="KRQ99560.1"/>
    <property type="molecule type" value="Genomic_DNA"/>
</dbReference>
<reference evidence="1 2" key="1">
    <citation type="submission" date="2014-03" db="EMBL/GenBank/DDBJ databases">
        <title>Bradyrhizobium valentinum sp. nov., isolated from effective nodules of Lupinus mariae-josephae, a lupine endemic of basic-lime soils in Eastern Spain.</title>
        <authorList>
            <person name="Duran D."/>
            <person name="Rey L."/>
            <person name="Navarro A."/>
            <person name="Busquets A."/>
            <person name="Imperial J."/>
            <person name="Ruiz-Argueso T."/>
        </authorList>
    </citation>
    <scope>NUCLEOTIDE SEQUENCE [LARGE SCALE GENOMIC DNA]</scope>
    <source>
        <strain evidence="1 2">PAC68</strain>
    </source>
</reference>
<protein>
    <submittedName>
        <fullName evidence="1">Uncharacterized protein</fullName>
    </submittedName>
</protein>
<sequence>MRLLSIPAISALVLGVGGILGAGEFVRDWRAPVSHQSVDSVLSVTWGVMTDDLRKFEDASKRKYGEGSNLSLQINDGIVNLMRDGKILETHEQIARFEGVFGMFVAGRDNKVTARFPFSISLQQETSSLNRMLSDRFKNRYKTVPRQWLDFDDSQWTIDRCERLPAGLGLGWLGKALLLREGSACVVTWKGSQPSSMLISVSRAYGDPWMRPFARRICRSITESALQRFAPEDPASPKYAACILADRPAHLSAPKSLVTDTYAVGSGNELARVR</sequence>
<dbReference type="Proteomes" id="UP000050863">
    <property type="component" value="Unassembled WGS sequence"/>
</dbReference>
<dbReference type="RefSeq" id="WP_057838924.1">
    <property type="nucleotide sequence ID" value="NZ_LLXZ01000178.1"/>
</dbReference>
<evidence type="ECO:0000313" key="1">
    <source>
        <dbReference type="EMBL" id="KRQ99560.1"/>
    </source>
</evidence>
<accession>A0A0R3KV78</accession>
<name>A0A0R3KV78_9BRAD</name>
<comment type="caution">
    <text evidence="1">The sequence shown here is derived from an EMBL/GenBank/DDBJ whole genome shotgun (WGS) entry which is preliminary data.</text>
</comment>
<gene>
    <name evidence="1" type="ORF">CQ12_35270</name>
</gene>
<proteinExistence type="predicted"/>
<dbReference type="OrthoDB" id="8219734at2"/>
<keyword evidence="2" id="KW-1185">Reference proteome</keyword>
<dbReference type="AlphaFoldDB" id="A0A0R3KV78"/>
<evidence type="ECO:0000313" key="2">
    <source>
        <dbReference type="Proteomes" id="UP000050863"/>
    </source>
</evidence>